<accession>A0A915DIH6</accession>
<name>A0A915DIH6_9BILA</name>
<dbReference type="Proteomes" id="UP000887574">
    <property type="component" value="Unplaced"/>
</dbReference>
<keyword evidence="1" id="KW-0472">Membrane</keyword>
<dbReference type="InterPro" id="IPR019424">
    <property type="entry name" value="7TM_GPCR_Srsx"/>
</dbReference>
<organism evidence="2 3">
    <name type="scientific">Ditylenchus dipsaci</name>
    <dbReference type="NCBI Taxonomy" id="166011"/>
    <lineage>
        <taxon>Eukaryota</taxon>
        <taxon>Metazoa</taxon>
        <taxon>Ecdysozoa</taxon>
        <taxon>Nematoda</taxon>
        <taxon>Chromadorea</taxon>
        <taxon>Rhabditida</taxon>
        <taxon>Tylenchina</taxon>
        <taxon>Tylenchomorpha</taxon>
        <taxon>Sphaerularioidea</taxon>
        <taxon>Anguinidae</taxon>
        <taxon>Anguininae</taxon>
        <taxon>Ditylenchus</taxon>
    </lineage>
</organism>
<evidence type="ECO:0000313" key="2">
    <source>
        <dbReference type="Proteomes" id="UP000887574"/>
    </source>
</evidence>
<evidence type="ECO:0000256" key="1">
    <source>
        <dbReference type="SAM" id="Phobius"/>
    </source>
</evidence>
<protein>
    <submittedName>
        <fullName evidence="3">G-protein coupled receptors family 1 profile domain-containing protein</fullName>
    </submittedName>
</protein>
<evidence type="ECO:0000313" key="3">
    <source>
        <dbReference type="WBParaSite" id="jg20389"/>
    </source>
</evidence>
<dbReference type="Pfam" id="PF10320">
    <property type="entry name" value="7TM_GPCR_Srsx"/>
    <property type="match status" value="1"/>
</dbReference>
<dbReference type="AlphaFoldDB" id="A0A915DIH6"/>
<feature type="transmembrane region" description="Helical" evidence="1">
    <location>
        <begin position="79"/>
        <end position="100"/>
    </location>
</feature>
<reference evidence="3" key="1">
    <citation type="submission" date="2022-11" db="UniProtKB">
        <authorList>
            <consortium name="WormBaseParasite"/>
        </authorList>
    </citation>
    <scope>IDENTIFICATION</scope>
</reference>
<dbReference type="WBParaSite" id="jg20389">
    <property type="protein sequence ID" value="jg20389"/>
    <property type="gene ID" value="jg20389"/>
</dbReference>
<keyword evidence="2" id="KW-1185">Reference proteome</keyword>
<feature type="transmembrane region" description="Helical" evidence="1">
    <location>
        <begin position="120"/>
        <end position="139"/>
    </location>
</feature>
<keyword evidence="1" id="KW-0812">Transmembrane</keyword>
<keyword evidence="1" id="KW-1133">Transmembrane helix</keyword>
<proteinExistence type="predicted"/>
<feature type="transmembrane region" description="Helical" evidence="1">
    <location>
        <begin position="42"/>
        <end position="67"/>
    </location>
</feature>
<sequence>MGSVIFSIYLFSVAYQFALQNSQWQVICVYSGCFLNEAGRAMFRSCVIFNGLTVISYIIIGILMVKINATQQIKESRQIFKSLIMIMVVVIIGWMVNGILEIVMPYVAQNGAQIWFTTRLGAFFINIASGLNLPILYVFRFV</sequence>